<protein>
    <recommendedName>
        <fullName evidence="7">Glutamyl-Q tRNA(Asp) synthetase</fullName>
        <shortName evidence="7">Glu-Q-RSs</shortName>
        <ecNumber evidence="7">6.1.1.-</ecNumber>
    </recommendedName>
</protein>
<comment type="caution">
    <text evidence="10">The sequence shown here is derived from an EMBL/GenBank/DDBJ whole genome shotgun (WGS) entry which is preliminary data.</text>
</comment>
<feature type="domain" description="Glutamyl/glutaminyl-tRNA synthetase class Ib catalytic" evidence="9">
    <location>
        <begin position="5"/>
        <end position="259"/>
    </location>
</feature>
<dbReference type="PROSITE" id="PS00178">
    <property type="entry name" value="AA_TRNA_LIGASE_I"/>
    <property type="match status" value="1"/>
</dbReference>
<accession>A0ABQ3VER1</accession>
<feature type="binding site" evidence="7">
    <location>
        <position position="109"/>
    </location>
    <ligand>
        <name>Zn(2+)</name>
        <dbReference type="ChEBI" id="CHEBI:29105"/>
    </ligand>
</feature>
<keyword evidence="2 7" id="KW-0479">Metal-binding</keyword>
<keyword evidence="3 7" id="KW-0547">Nucleotide-binding</keyword>
<dbReference type="Gene3D" id="3.40.50.620">
    <property type="entry name" value="HUPs"/>
    <property type="match status" value="1"/>
</dbReference>
<feature type="binding site" evidence="7">
    <location>
        <position position="44"/>
    </location>
    <ligand>
        <name>L-glutamate</name>
        <dbReference type="ChEBI" id="CHEBI:29985"/>
    </ligand>
</feature>
<organism evidence="10 11">
    <name type="scientific">Dictyobacter formicarum</name>
    <dbReference type="NCBI Taxonomy" id="2778368"/>
    <lineage>
        <taxon>Bacteria</taxon>
        <taxon>Bacillati</taxon>
        <taxon>Chloroflexota</taxon>
        <taxon>Ktedonobacteria</taxon>
        <taxon>Ktedonobacterales</taxon>
        <taxon>Dictyobacteraceae</taxon>
        <taxon>Dictyobacter</taxon>
    </lineage>
</organism>
<keyword evidence="6 7" id="KW-0030">Aminoacyl-tRNA synthetase</keyword>
<feature type="binding site" evidence="7">
    <location>
        <position position="197"/>
    </location>
    <ligand>
        <name>L-glutamate</name>
        <dbReference type="ChEBI" id="CHEBI:29985"/>
    </ligand>
</feature>
<dbReference type="NCBIfam" id="NF004314">
    <property type="entry name" value="PRK05710.1-3"/>
    <property type="match status" value="1"/>
</dbReference>
<reference evidence="10 11" key="1">
    <citation type="journal article" date="2021" name="Int. J. Syst. Evol. Microbiol.">
        <title>Reticulibacter mediterranei gen. nov., sp. nov., within the new family Reticulibacteraceae fam. nov., and Ktedonospora formicarum gen. nov., sp. nov., Ktedonobacter robiniae sp. nov., Dictyobacter formicarum sp. nov. and Dictyobacter arantiisoli sp. nov., belonging to the class Ktedonobacteria.</title>
        <authorList>
            <person name="Yabe S."/>
            <person name="Zheng Y."/>
            <person name="Wang C.M."/>
            <person name="Sakai Y."/>
            <person name="Abe K."/>
            <person name="Yokota A."/>
            <person name="Donadio S."/>
            <person name="Cavaletti L."/>
            <person name="Monciardini P."/>
        </authorList>
    </citation>
    <scope>NUCLEOTIDE SEQUENCE [LARGE SCALE GENOMIC DNA]</scope>
    <source>
        <strain evidence="10 11">SOSP1-9</strain>
    </source>
</reference>
<dbReference type="InterPro" id="IPR022380">
    <property type="entry name" value="Glu-Q_tRNA(Asp)_Synthase"/>
</dbReference>
<keyword evidence="4 7" id="KW-0862">Zinc</keyword>
<dbReference type="SUPFAM" id="SSF52374">
    <property type="entry name" value="Nucleotidylyl transferase"/>
    <property type="match status" value="1"/>
</dbReference>
<keyword evidence="1 7" id="KW-0436">Ligase</keyword>
<keyword evidence="11" id="KW-1185">Reference proteome</keyword>
<evidence type="ECO:0000256" key="8">
    <source>
        <dbReference type="RuleBase" id="RU363037"/>
    </source>
</evidence>
<feature type="binding site" evidence="7">
    <location>
        <position position="135"/>
    </location>
    <ligand>
        <name>Zn(2+)</name>
        <dbReference type="ChEBI" id="CHEBI:29105"/>
    </ligand>
</feature>
<feature type="short sequence motif" description="'KMSKS' region" evidence="7">
    <location>
        <begin position="253"/>
        <end position="257"/>
    </location>
</feature>
<evidence type="ECO:0000313" key="10">
    <source>
        <dbReference type="EMBL" id="GHO84647.1"/>
    </source>
</evidence>
<evidence type="ECO:0000256" key="7">
    <source>
        <dbReference type="HAMAP-Rule" id="MF_01428"/>
    </source>
</evidence>
<dbReference type="InterPro" id="IPR000924">
    <property type="entry name" value="Glu/Gln-tRNA-synth"/>
</dbReference>
<dbReference type="InterPro" id="IPR049940">
    <property type="entry name" value="GluQ/Sye"/>
</dbReference>
<proteinExistence type="inferred from homology"/>
<evidence type="ECO:0000256" key="4">
    <source>
        <dbReference type="ARBA" id="ARBA00022833"/>
    </source>
</evidence>
<dbReference type="EMBL" id="BNJJ01000006">
    <property type="protein sequence ID" value="GHO84647.1"/>
    <property type="molecule type" value="Genomic_DNA"/>
</dbReference>
<dbReference type="PANTHER" id="PTHR43311:SF1">
    <property type="entry name" value="GLUTAMYL-Q TRNA(ASP) SYNTHETASE"/>
    <property type="match status" value="1"/>
</dbReference>
<dbReference type="Proteomes" id="UP000635565">
    <property type="component" value="Unassembled WGS sequence"/>
</dbReference>
<comment type="similarity">
    <text evidence="7">Belongs to the class-I aminoacyl-tRNA synthetase family. GluQ subfamily.</text>
</comment>
<evidence type="ECO:0000259" key="9">
    <source>
        <dbReference type="Pfam" id="PF00749"/>
    </source>
</evidence>
<dbReference type="NCBIfam" id="TIGR03838">
    <property type="entry name" value="queuosine_YadB"/>
    <property type="match status" value="1"/>
</dbReference>
<dbReference type="NCBIfam" id="NF004315">
    <property type="entry name" value="PRK05710.1-4"/>
    <property type="match status" value="1"/>
</dbReference>
<dbReference type="PANTHER" id="PTHR43311">
    <property type="entry name" value="GLUTAMATE--TRNA LIGASE"/>
    <property type="match status" value="1"/>
</dbReference>
<feature type="binding site" evidence="7">
    <location>
        <position position="107"/>
    </location>
    <ligand>
        <name>Zn(2+)</name>
        <dbReference type="ChEBI" id="CHEBI:29105"/>
    </ligand>
</feature>
<evidence type="ECO:0000256" key="1">
    <source>
        <dbReference type="ARBA" id="ARBA00022598"/>
    </source>
</evidence>
<keyword evidence="5 7" id="KW-0067">ATP-binding</keyword>
<evidence type="ECO:0000256" key="3">
    <source>
        <dbReference type="ARBA" id="ARBA00022741"/>
    </source>
</evidence>
<dbReference type="InterPro" id="IPR001412">
    <property type="entry name" value="aa-tRNA-synth_I_CS"/>
</dbReference>
<evidence type="ECO:0000256" key="2">
    <source>
        <dbReference type="ARBA" id="ARBA00022723"/>
    </source>
</evidence>
<name>A0ABQ3VER1_9CHLR</name>
<evidence type="ECO:0000256" key="6">
    <source>
        <dbReference type="ARBA" id="ARBA00023146"/>
    </source>
</evidence>
<evidence type="ECO:0000313" key="11">
    <source>
        <dbReference type="Proteomes" id="UP000635565"/>
    </source>
</evidence>
<feature type="binding site" evidence="7">
    <location>
        <position position="256"/>
    </location>
    <ligand>
        <name>ATP</name>
        <dbReference type="ChEBI" id="CHEBI:30616"/>
    </ligand>
</feature>
<keyword evidence="8" id="KW-0648">Protein biosynthesis</keyword>
<feature type="short sequence motif" description="'HIGH' region" evidence="7">
    <location>
        <begin position="11"/>
        <end position="21"/>
    </location>
</feature>
<feature type="binding site" evidence="7">
    <location>
        <position position="215"/>
    </location>
    <ligand>
        <name>L-glutamate</name>
        <dbReference type="ChEBI" id="CHEBI:29985"/>
    </ligand>
</feature>
<dbReference type="Pfam" id="PF00749">
    <property type="entry name" value="tRNA-synt_1c"/>
    <property type="match status" value="1"/>
</dbReference>
<comment type="cofactor">
    <cofactor evidence="7">
        <name>Zn(2+)</name>
        <dbReference type="ChEBI" id="CHEBI:29105"/>
    </cofactor>
    <text evidence="7">Binds 1 zinc ion per subunit.</text>
</comment>
<sequence>MPEIVRGRYAPSPTGTLHMGNLRTALLAWLFARSVSGEFILRIEDLDQPRMKPHATKQMIQDLQWLGLDWDEGPEGGPYAPYIQSERLEIYQNYLQQLQAAGLVYPCYCSRAEIQQAAAHLPPGIDGGARYPGTCRQLSDKQRRQYERQGRHPALRLRVADELTITFTDLLLGSQQQQVQQAVGDFILRRADGIFAYQLAVVVDDALMHLNQIVRGADLLSSTARQIVLYQLLGFPIPTFAHVPLIHNSQGQKLSKRIQSEGLVPLQVSNYTAAEVVGLLAHSCGLRDTPTEITAAQLADHYRQQPVTLLCDQLRTGSCT</sequence>
<gene>
    <name evidence="7 10" type="primary">gluQ</name>
    <name evidence="10" type="ORF">KSZ_26530</name>
</gene>
<feature type="binding site" evidence="7">
    <location>
        <begin position="8"/>
        <end position="12"/>
    </location>
    <ligand>
        <name>L-glutamate</name>
        <dbReference type="ChEBI" id="CHEBI:29985"/>
    </ligand>
</feature>
<comment type="function">
    <text evidence="7">Catalyzes the tRNA-independent activation of glutamate in presence of ATP and the subsequent transfer of glutamate onto a tRNA(Asp). Glutamate is transferred on the 2-amino-5-(4,5-dihydroxy-2-cyclopenten-1-yl) moiety of the queuosine in the wobble position of the QUC anticodon.</text>
</comment>
<feature type="binding site" evidence="7">
    <location>
        <position position="131"/>
    </location>
    <ligand>
        <name>Zn(2+)</name>
        <dbReference type="ChEBI" id="CHEBI:29105"/>
    </ligand>
</feature>
<dbReference type="EC" id="6.1.1.-" evidence="7"/>
<dbReference type="HAMAP" id="MF_01428">
    <property type="entry name" value="Glu_Q_tRNA_synth"/>
    <property type="match status" value="1"/>
</dbReference>
<dbReference type="InterPro" id="IPR020058">
    <property type="entry name" value="Glu/Gln-tRNA-synth_Ib_cat-dom"/>
</dbReference>
<dbReference type="PRINTS" id="PR00987">
    <property type="entry name" value="TRNASYNTHGLU"/>
</dbReference>
<evidence type="ECO:0000256" key="5">
    <source>
        <dbReference type="ARBA" id="ARBA00022840"/>
    </source>
</evidence>
<dbReference type="InterPro" id="IPR014729">
    <property type="entry name" value="Rossmann-like_a/b/a_fold"/>
</dbReference>